<keyword evidence="4" id="KW-1133">Transmembrane helix</keyword>
<keyword evidence="5" id="KW-0472">Membrane</keyword>
<dbReference type="Pfam" id="PF04515">
    <property type="entry name" value="Choline_transpo"/>
    <property type="match status" value="1"/>
</dbReference>
<evidence type="ECO:0000256" key="6">
    <source>
        <dbReference type="RuleBase" id="RU368066"/>
    </source>
</evidence>
<organism evidence="7">
    <name type="scientific">Hanusia phi</name>
    <dbReference type="NCBI Taxonomy" id="3032"/>
    <lineage>
        <taxon>Eukaryota</taxon>
        <taxon>Cryptophyceae</taxon>
        <taxon>Pyrenomonadales</taxon>
        <taxon>Geminigeraceae</taxon>
        <taxon>Hanusia</taxon>
    </lineage>
</organism>
<comment type="subcellular location">
    <subcellularLocation>
        <location evidence="6">Cell membrane</location>
        <topology evidence="6">Multi-pass membrane protein</topology>
    </subcellularLocation>
    <subcellularLocation>
        <location evidence="1">Membrane</location>
        <topology evidence="1">Multi-pass membrane protein</topology>
    </subcellularLocation>
</comment>
<evidence type="ECO:0000256" key="2">
    <source>
        <dbReference type="ARBA" id="ARBA00007168"/>
    </source>
</evidence>
<sequence>MRSRQDPSKFSSSPHFLIVGLCTTVMWASSFIGAVHRTTVGTVISQRYFASSATLTRREGGAEEGAGEGPLQGGPADFSEELQEAEADRPSPMASLHLCLEQHTGAMAKGSAISSFLRNVRSAHLLLEKRGGSKGSMLAAQLFKTFPCLLPAIYLRNHAYVVIAQRKEPMAFLQSAKVAFRLFARNPEGKVLLGFSSDDVLLCASYTSGCLAILSTLQRMTGETLHSITAAVAFLLSVTIFNHLEALVRDTFNAISVCYLQEVERSRPDAPVRCLSKLQDAVCACWDKLPQEEREEKNYSTEREVMHGGDGV</sequence>
<evidence type="ECO:0000313" key="7">
    <source>
        <dbReference type="EMBL" id="CAD8475050.1"/>
    </source>
</evidence>
<gene>
    <name evidence="7" type="ORF">HPHI1048_LOCUS5567</name>
</gene>
<evidence type="ECO:0000256" key="4">
    <source>
        <dbReference type="ARBA" id="ARBA00022989"/>
    </source>
</evidence>
<evidence type="ECO:0000256" key="5">
    <source>
        <dbReference type="ARBA" id="ARBA00023136"/>
    </source>
</evidence>
<comment type="function">
    <text evidence="6">Choline transporter.</text>
</comment>
<dbReference type="GO" id="GO:0022857">
    <property type="term" value="F:transmembrane transporter activity"/>
    <property type="evidence" value="ECO:0007669"/>
    <property type="project" value="UniProtKB-UniRule"/>
</dbReference>
<evidence type="ECO:0000256" key="1">
    <source>
        <dbReference type="ARBA" id="ARBA00004141"/>
    </source>
</evidence>
<proteinExistence type="inferred from homology"/>
<accession>A0A7S0E5E3</accession>
<keyword evidence="3" id="KW-0812">Transmembrane</keyword>
<reference evidence="7" key="1">
    <citation type="submission" date="2021-01" db="EMBL/GenBank/DDBJ databases">
        <authorList>
            <person name="Corre E."/>
            <person name="Pelletier E."/>
            <person name="Niang G."/>
            <person name="Scheremetjew M."/>
            <person name="Finn R."/>
            <person name="Kale V."/>
            <person name="Holt S."/>
            <person name="Cochrane G."/>
            <person name="Meng A."/>
            <person name="Brown T."/>
            <person name="Cohen L."/>
        </authorList>
    </citation>
    <scope>NUCLEOTIDE SEQUENCE</scope>
    <source>
        <strain evidence="7">CCMP325</strain>
    </source>
</reference>
<dbReference type="PANTHER" id="PTHR12385">
    <property type="entry name" value="CHOLINE TRANSPORTER-LIKE (SLC FAMILY 44)"/>
    <property type="match status" value="1"/>
</dbReference>
<comment type="similarity">
    <text evidence="2 6">Belongs to the CTL (choline transporter-like) family.</text>
</comment>
<protein>
    <recommendedName>
        <fullName evidence="6">Choline transporter-like protein</fullName>
    </recommendedName>
</protein>
<name>A0A7S0E5E3_9CRYP</name>
<dbReference type="InterPro" id="IPR007603">
    <property type="entry name" value="Choline_transptr-like"/>
</dbReference>
<dbReference type="AlphaFoldDB" id="A0A7S0E5E3"/>
<evidence type="ECO:0000256" key="3">
    <source>
        <dbReference type="ARBA" id="ARBA00022692"/>
    </source>
</evidence>
<dbReference type="EMBL" id="HBEO01007969">
    <property type="protein sequence ID" value="CAD8475050.1"/>
    <property type="molecule type" value="Transcribed_RNA"/>
</dbReference>
<dbReference type="GO" id="GO:0005886">
    <property type="term" value="C:plasma membrane"/>
    <property type="evidence" value="ECO:0007669"/>
    <property type="project" value="UniProtKB-SubCell"/>
</dbReference>